<comment type="similarity">
    <text evidence="1">Belongs to the UPF0312 family.</text>
</comment>
<accession>A0A1E7JJ85</accession>
<dbReference type="Gene3D" id="2.40.128.110">
    <property type="entry name" value="Lipid/polyisoprenoid-binding, YceI-like"/>
    <property type="match status" value="1"/>
</dbReference>
<dbReference type="Pfam" id="PF04264">
    <property type="entry name" value="YceI"/>
    <property type="match status" value="1"/>
</dbReference>
<comment type="caution">
    <text evidence="3">The sequence shown here is derived from an EMBL/GenBank/DDBJ whole genome shotgun (WGS) entry which is preliminary data.</text>
</comment>
<protein>
    <recommendedName>
        <fullName evidence="2">Lipid/polyisoprenoid-binding YceI-like domain-containing protein</fullName>
    </recommendedName>
</protein>
<keyword evidence="4" id="KW-1185">Reference proteome</keyword>
<dbReference type="InterPro" id="IPR036761">
    <property type="entry name" value="TTHA0802/YceI-like_sf"/>
</dbReference>
<dbReference type="EMBL" id="LJGT01000040">
    <property type="protein sequence ID" value="OEU87711.1"/>
    <property type="molecule type" value="Genomic_DNA"/>
</dbReference>
<evidence type="ECO:0000256" key="1">
    <source>
        <dbReference type="ARBA" id="ARBA00008812"/>
    </source>
</evidence>
<evidence type="ECO:0000259" key="2">
    <source>
        <dbReference type="SMART" id="SM00867"/>
    </source>
</evidence>
<name>A0A1E7JJ85_9ACTN</name>
<reference evidence="3 4" key="1">
    <citation type="journal article" date="2016" name="Front. Microbiol.">
        <title>Comparative Genomics Analysis of Streptomyces Species Reveals Their Adaptation to the Marine Environment and Their Diversity at the Genomic Level.</title>
        <authorList>
            <person name="Tian X."/>
            <person name="Zhang Z."/>
            <person name="Yang T."/>
            <person name="Chen M."/>
            <person name="Li J."/>
            <person name="Chen F."/>
            <person name="Yang J."/>
            <person name="Li W."/>
            <person name="Zhang B."/>
            <person name="Zhang Z."/>
            <person name="Wu J."/>
            <person name="Zhang C."/>
            <person name="Long L."/>
            <person name="Xiao J."/>
        </authorList>
    </citation>
    <scope>NUCLEOTIDE SEQUENCE [LARGE SCALE GENOMIC DNA]</scope>
    <source>
        <strain evidence="3 4">SCSIO 10390</strain>
    </source>
</reference>
<dbReference type="SMART" id="SM00867">
    <property type="entry name" value="YceI"/>
    <property type="match status" value="1"/>
</dbReference>
<dbReference type="STRING" id="933944.AN215_15260"/>
<gene>
    <name evidence="3" type="ORF">AN215_15260</name>
</gene>
<dbReference type="Proteomes" id="UP000176087">
    <property type="component" value="Unassembled WGS sequence"/>
</dbReference>
<feature type="domain" description="Lipid/polyisoprenoid-binding YceI-like" evidence="2">
    <location>
        <begin position="7"/>
        <end position="182"/>
    </location>
</feature>
<dbReference type="OrthoDB" id="3724977at2"/>
<dbReference type="PANTHER" id="PTHR34406:SF1">
    <property type="entry name" value="PROTEIN YCEI"/>
    <property type="match status" value="1"/>
</dbReference>
<organism evidence="3 4">
    <name type="scientific">Streptomyces abyssalis</name>
    <dbReference type="NCBI Taxonomy" id="933944"/>
    <lineage>
        <taxon>Bacteria</taxon>
        <taxon>Bacillati</taxon>
        <taxon>Actinomycetota</taxon>
        <taxon>Actinomycetes</taxon>
        <taxon>Kitasatosporales</taxon>
        <taxon>Streptomycetaceae</taxon>
        <taxon>Streptomyces</taxon>
    </lineage>
</organism>
<evidence type="ECO:0000313" key="3">
    <source>
        <dbReference type="EMBL" id="OEU87711.1"/>
    </source>
</evidence>
<dbReference type="PANTHER" id="PTHR34406">
    <property type="entry name" value="PROTEIN YCEI"/>
    <property type="match status" value="1"/>
</dbReference>
<dbReference type="SUPFAM" id="SSF101874">
    <property type="entry name" value="YceI-like"/>
    <property type="match status" value="1"/>
</dbReference>
<sequence length="183" mass="18867">MQPLGGTYRIGSGTGHLRIKTTRTGLGRKAGHDLTIEAASWSGDVAVDPADPGRSSVTVTVDVASLEAVEGVGGLKALTDSDRADIKGTIRDKILRPGEHPTITFVSTVVAGSPESFTVTGDLTIMGTTRPITIEAGLGGDGRVRGAGTVVQSSWGIKPYSALAGALRLSDEVRVEFDLAPLS</sequence>
<dbReference type="AlphaFoldDB" id="A0A1E7JJ85"/>
<dbReference type="InterPro" id="IPR007372">
    <property type="entry name" value="Lipid/polyisoprenoid-bd_YceI"/>
</dbReference>
<proteinExistence type="inferred from homology"/>
<evidence type="ECO:0000313" key="4">
    <source>
        <dbReference type="Proteomes" id="UP000176087"/>
    </source>
</evidence>